<dbReference type="InterPro" id="IPR011262">
    <property type="entry name" value="DNA-dir_RNA_pol_insert"/>
</dbReference>
<geneLocation type="chloroplast" evidence="4"/>
<protein>
    <submittedName>
        <fullName evidence="4">RNA polymerase alpha subunit</fullName>
    </submittedName>
</protein>
<dbReference type="SMART" id="SM00662">
    <property type="entry name" value="RPOLD"/>
    <property type="match status" value="1"/>
</dbReference>
<dbReference type="Pfam" id="PF01000">
    <property type="entry name" value="RNA_pol_A_bac"/>
    <property type="match status" value="1"/>
</dbReference>
<dbReference type="InterPro" id="IPR036643">
    <property type="entry name" value="RNApol_insert_sf"/>
</dbReference>
<evidence type="ECO:0000313" key="4">
    <source>
        <dbReference type="EMBL" id="QAR48700.1"/>
    </source>
</evidence>
<dbReference type="GO" id="GO:0006351">
    <property type="term" value="P:DNA-templated transcription"/>
    <property type="evidence" value="ECO:0007669"/>
    <property type="project" value="InterPro"/>
</dbReference>
<dbReference type="RefSeq" id="YP_009561289.1">
    <property type="nucleotide sequence ID" value="NC_041098.1"/>
</dbReference>
<dbReference type="SUPFAM" id="SSF56553">
    <property type="entry name" value="Insert subdomain of RNA polymerase alpha subunit"/>
    <property type="match status" value="1"/>
</dbReference>
<name>A0A410KKD8_9TRAC</name>
<dbReference type="Gene3D" id="2.170.120.12">
    <property type="entry name" value="DNA-directed RNA polymerase, insert domain"/>
    <property type="match status" value="1"/>
</dbReference>
<organism evidence="4">
    <name type="scientific">Selaginella indica</name>
    <dbReference type="NCBI Taxonomy" id="189559"/>
    <lineage>
        <taxon>Eukaryota</taxon>
        <taxon>Viridiplantae</taxon>
        <taxon>Streptophyta</taxon>
        <taxon>Embryophyta</taxon>
        <taxon>Tracheophyta</taxon>
        <taxon>Lycopodiopsida</taxon>
        <taxon>Selaginellales</taxon>
        <taxon>Selaginellaceae</taxon>
        <taxon>Selaginella</taxon>
    </lineage>
</organism>
<keyword evidence="4" id="KW-0150">Chloroplast</keyword>
<dbReference type="GO" id="GO:0046983">
    <property type="term" value="F:protein dimerization activity"/>
    <property type="evidence" value="ECO:0007669"/>
    <property type="project" value="InterPro"/>
</dbReference>
<feature type="domain" description="DNA-directed RNA polymerase RpoA/D/Rpb3-type" evidence="3">
    <location>
        <begin position="28"/>
        <end position="231"/>
    </location>
</feature>
<evidence type="ECO:0000259" key="3">
    <source>
        <dbReference type="SMART" id="SM00662"/>
    </source>
</evidence>
<dbReference type="Pfam" id="PF01193">
    <property type="entry name" value="RNA_pol_L"/>
    <property type="match status" value="1"/>
</dbReference>
<evidence type="ECO:0000256" key="2">
    <source>
        <dbReference type="ARBA" id="ARBA00023163"/>
    </source>
</evidence>
<reference evidence="4" key="1">
    <citation type="journal article" date="2019" name="J. ISSAAS">
        <title>Direct Repeats Co-occur with Few Short Dispersed Repeats in Plastid Genome of A Spikemoss, Selaginella vardei (Selaginellaceae, Lycophyta).</title>
        <authorList>
            <person name="Zhang H.-R."/>
            <person name="Zhang X.-C."/>
            <person name="Xiang Q.-P."/>
        </authorList>
    </citation>
    <scope>NUCLEOTIDE SEQUENCE</scope>
</reference>
<dbReference type="InterPro" id="IPR011263">
    <property type="entry name" value="DNA-dir_RNA_pol_RpoA/D/Rpb3"/>
</dbReference>
<dbReference type="SUPFAM" id="SSF55257">
    <property type="entry name" value="RBP11-like subunits of RNA polymerase"/>
    <property type="match status" value="1"/>
</dbReference>
<dbReference type="GO" id="GO:0003899">
    <property type="term" value="F:DNA-directed RNA polymerase activity"/>
    <property type="evidence" value="ECO:0007669"/>
    <property type="project" value="InterPro"/>
</dbReference>
<proteinExistence type="predicted"/>
<keyword evidence="1" id="KW-0240">DNA-directed RNA polymerase</keyword>
<accession>A0A410KKD8</accession>
<dbReference type="GeneID" id="39332173"/>
<keyword evidence="2" id="KW-0804">Transcription</keyword>
<gene>
    <name evidence="4" type="primary">rpoA</name>
</gene>
<dbReference type="AlphaFoldDB" id="A0A410KKD8"/>
<dbReference type="EMBL" id="MK156801">
    <property type="protein sequence ID" value="QAR48700.1"/>
    <property type="molecule type" value="Genomic_DNA"/>
</dbReference>
<evidence type="ECO:0000256" key="1">
    <source>
        <dbReference type="ARBA" id="ARBA00022478"/>
    </source>
</evidence>
<dbReference type="CDD" id="cd06928">
    <property type="entry name" value="RNAP_alpha_NTD"/>
    <property type="match status" value="1"/>
</dbReference>
<dbReference type="GO" id="GO:0000428">
    <property type="term" value="C:DNA-directed RNA polymerase complex"/>
    <property type="evidence" value="ECO:0007669"/>
    <property type="project" value="UniProtKB-KW"/>
</dbReference>
<dbReference type="InterPro" id="IPR036603">
    <property type="entry name" value="RBP11-like"/>
</dbReference>
<keyword evidence="4" id="KW-0934">Plastid</keyword>
<dbReference type="Gene3D" id="3.30.1360.10">
    <property type="entry name" value="RNA polymerase, RBP11-like subunit"/>
    <property type="match status" value="1"/>
</dbReference>
<sequence>MDAATQAAMGSAYWRCTEFKVDCERLYYARFIVSPLSAGQANTLGTAMRRTLLGGSEGACITLVVFPPGTNHECAMISGVRESVHDILMNLKEIVLGGNPPVVQEAYISIAGPGKVTAQDIVLPPFVRMVDPAQYVATVTKKIHLNIGLRIGKGCGYRRQDMVEYRKGDFPLDAVFMPVRNVNYSIHCYESHSGGVTKEMLLLEIWTNGSVTPKEAIREASWNLISLFSSSTR</sequence>